<dbReference type="Gramene" id="OPUNC07G10550.1">
    <property type="protein sequence ID" value="OPUNC07G10550.1"/>
    <property type="gene ID" value="OPUNC07G10550"/>
</dbReference>
<reference evidence="3" key="2">
    <citation type="submission" date="2018-05" db="EMBL/GenBank/DDBJ databases">
        <title>OpunRS2 (Oryza punctata Reference Sequence Version 2).</title>
        <authorList>
            <person name="Zhang J."/>
            <person name="Kudrna D."/>
            <person name="Lee S."/>
            <person name="Talag J."/>
            <person name="Welchert J."/>
            <person name="Wing R.A."/>
        </authorList>
    </citation>
    <scope>NUCLEOTIDE SEQUENCE [LARGE SCALE GENOMIC DNA]</scope>
</reference>
<dbReference type="Proteomes" id="UP000026962">
    <property type="component" value="Chromosome 7"/>
</dbReference>
<name>A0A0E0LJR1_ORYPU</name>
<dbReference type="EnsemblPlants" id="OPUNC07G10550.1">
    <property type="protein sequence ID" value="OPUNC07G10550.1"/>
    <property type="gene ID" value="OPUNC07G10550"/>
</dbReference>
<evidence type="ECO:0000313" key="4">
    <source>
        <dbReference type="Proteomes" id="UP000026962"/>
    </source>
</evidence>
<dbReference type="AlphaFoldDB" id="A0A0E0LJR1"/>
<evidence type="ECO:0000256" key="1">
    <source>
        <dbReference type="SAM" id="MobiDB-lite"/>
    </source>
</evidence>
<evidence type="ECO:0000256" key="2">
    <source>
        <dbReference type="SAM" id="SignalP"/>
    </source>
</evidence>
<feature type="region of interest" description="Disordered" evidence="1">
    <location>
        <begin position="35"/>
        <end position="80"/>
    </location>
</feature>
<proteinExistence type="predicted"/>
<feature type="compositionally biased region" description="Polar residues" evidence="1">
    <location>
        <begin position="64"/>
        <end position="80"/>
    </location>
</feature>
<protein>
    <submittedName>
        <fullName evidence="3">Uncharacterized protein</fullName>
    </submittedName>
</protein>
<evidence type="ECO:0000313" key="3">
    <source>
        <dbReference type="EnsemblPlants" id="OPUNC07G10550.1"/>
    </source>
</evidence>
<feature type="chain" id="PRO_5002366609" evidence="2">
    <location>
        <begin position="19"/>
        <end position="80"/>
    </location>
</feature>
<accession>A0A0E0LJR1</accession>
<reference evidence="3" key="1">
    <citation type="submission" date="2015-04" db="UniProtKB">
        <authorList>
            <consortium name="EnsemblPlants"/>
        </authorList>
    </citation>
    <scope>IDENTIFICATION</scope>
</reference>
<dbReference type="HOGENOM" id="CLU_2593969_0_0_1"/>
<organism evidence="3">
    <name type="scientific">Oryza punctata</name>
    <name type="common">Red rice</name>
    <dbReference type="NCBI Taxonomy" id="4537"/>
    <lineage>
        <taxon>Eukaryota</taxon>
        <taxon>Viridiplantae</taxon>
        <taxon>Streptophyta</taxon>
        <taxon>Embryophyta</taxon>
        <taxon>Tracheophyta</taxon>
        <taxon>Spermatophyta</taxon>
        <taxon>Magnoliopsida</taxon>
        <taxon>Liliopsida</taxon>
        <taxon>Poales</taxon>
        <taxon>Poaceae</taxon>
        <taxon>BOP clade</taxon>
        <taxon>Oryzoideae</taxon>
        <taxon>Oryzeae</taxon>
        <taxon>Oryzinae</taxon>
        <taxon>Oryza</taxon>
    </lineage>
</organism>
<keyword evidence="4" id="KW-1185">Reference proteome</keyword>
<feature type="signal peptide" evidence="2">
    <location>
        <begin position="1"/>
        <end position="18"/>
    </location>
</feature>
<sequence length="80" mass="9013">MRRSVFFLLCFHLALVIALVVYVPDLVDGRVIQSNSDLKPADHNPQPNPQLDPKPTPQPDPKQNLNRIHSLNQNPNHSVS</sequence>
<feature type="compositionally biased region" description="Pro residues" evidence="1">
    <location>
        <begin position="46"/>
        <end position="60"/>
    </location>
</feature>
<keyword evidence="2" id="KW-0732">Signal</keyword>
<dbReference type="STRING" id="4537.A0A0E0LJR1"/>